<reference evidence="1" key="1">
    <citation type="submission" date="2014-07" db="EMBL/GenBank/DDBJ databases">
        <authorList>
            <person name="Martin A.A"/>
            <person name="De Silva N."/>
        </authorList>
    </citation>
    <scope>NUCLEOTIDE SEQUENCE</scope>
</reference>
<evidence type="ECO:0000313" key="2">
    <source>
        <dbReference type="WBParaSite" id="SVE_1117600.1"/>
    </source>
</evidence>
<dbReference type="AlphaFoldDB" id="A0A0K0FPN2"/>
<keyword evidence="1" id="KW-1185">Reference proteome</keyword>
<accession>A0A0K0FPN2</accession>
<protein>
    <submittedName>
        <fullName evidence="2">RNase H domain-containing protein</fullName>
    </submittedName>
</protein>
<dbReference type="WBParaSite" id="SVE_1117600.1">
    <property type="protein sequence ID" value="SVE_1117600.1"/>
    <property type="gene ID" value="SVE_1117600"/>
</dbReference>
<sequence>MDFHQQPFQQQPFQQQPFQQSPFIFGQFGNAQTSGIKTNAYFKDNTQPSPLCFSGIFSNPNNFRNPLLISPVGNDISIDKKSLEFILFEKEEQPQDKNLFAHLSSENCSITRDSFILDPSNNGFDILCSSIEATFGSQSGHNGVAYVIILGNMLLTCYQRTARNISEENNELKAFSECFEKITSIYSKKRVHYLINSAPVLELIRSHKDNNEHVLNKYKTEPTRSYVINHMKSELLLENVQYSVQKSKYIMEILNKLGQSAFLSTPVNIPFTEICRFSEYDEFFS</sequence>
<name>A0A0K0FPN2_STRVS</name>
<evidence type="ECO:0000313" key="1">
    <source>
        <dbReference type="Proteomes" id="UP000035680"/>
    </source>
</evidence>
<reference evidence="2" key="2">
    <citation type="submission" date="2015-08" db="UniProtKB">
        <authorList>
            <consortium name="WormBaseParasite"/>
        </authorList>
    </citation>
    <scope>IDENTIFICATION</scope>
</reference>
<dbReference type="Proteomes" id="UP000035680">
    <property type="component" value="Unassembled WGS sequence"/>
</dbReference>
<organism evidence="1 2">
    <name type="scientific">Strongyloides venezuelensis</name>
    <name type="common">Threadworm</name>
    <dbReference type="NCBI Taxonomy" id="75913"/>
    <lineage>
        <taxon>Eukaryota</taxon>
        <taxon>Metazoa</taxon>
        <taxon>Ecdysozoa</taxon>
        <taxon>Nematoda</taxon>
        <taxon>Chromadorea</taxon>
        <taxon>Rhabditida</taxon>
        <taxon>Tylenchina</taxon>
        <taxon>Panagrolaimomorpha</taxon>
        <taxon>Strongyloidoidea</taxon>
        <taxon>Strongyloididae</taxon>
        <taxon>Strongyloides</taxon>
    </lineage>
</organism>
<proteinExistence type="predicted"/>